<comment type="caution">
    <text evidence="2">The sequence shown here is derived from an EMBL/GenBank/DDBJ whole genome shotgun (WGS) entry which is preliminary data.</text>
</comment>
<dbReference type="SUPFAM" id="SSF55469">
    <property type="entry name" value="FMN-dependent nitroreductase-like"/>
    <property type="match status" value="2"/>
</dbReference>
<accession>A0ABS3R406</accession>
<feature type="region of interest" description="Disordered" evidence="1">
    <location>
        <begin position="308"/>
        <end position="331"/>
    </location>
</feature>
<gene>
    <name evidence="2" type="ORF">J4557_23800</name>
</gene>
<dbReference type="NCBIfam" id="NF047509">
    <property type="entry name" value="Rv3131_FMN_oxido"/>
    <property type="match status" value="1"/>
</dbReference>
<evidence type="ECO:0000313" key="3">
    <source>
        <dbReference type="Proteomes" id="UP000666915"/>
    </source>
</evidence>
<dbReference type="InterPro" id="IPR050627">
    <property type="entry name" value="Nitroreductase/BluB"/>
</dbReference>
<protein>
    <recommendedName>
        <fullName evidence="4">Nitroreductase</fullName>
    </recommendedName>
</protein>
<dbReference type="Gene3D" id="3.40.109.10">
    <property type="entry name" value="NADH Oxidase"/>
    <property type="match status" value="2"/>
</dbReference>
<reference evidence="2 3" key="1">
    <citation type="submission" date="2021-03" db="EMBL/GenBank/DDBJ databases">
        <authorList>
            <person name="Kanchanasin P."/>
            <person name="Saeng-In P."/>
            <person name="Phongsopitanun W."/>
            <person name="Yuki M."/>
            <person name="Kudo T."/>
            <person name="Ohkuma M."/>
            <person name="Tanasupawat S."/>
        </authorList>
    </citation>
    <scope>NUCLEOTIDE SEQUENCE [LARGE SCALE GENOMIC DNA]</scope>
    <source>
        <strain evidence="2 3">L46</strain>
    </source>
</reference>
<sequence length="331" mass="35686">MPATQDPLASPEGVRRLVTAAIAAPSVHNTQPWRFVLSRGALELHADASRRLPVIDPRGRSMTISCGAALLNARLAMLTTGHRPDVRVLAGDAHDSTLLAEIRTGPRVTAPTAERRLYAAIHTRHSNRMPFAARRVPDDAWAALAAAARTEGAELWPVDRHAVPEMLDLVGAAERRLESDPAYGAELDRWTTDRHRLDGVPRYAFGPAASGHGVRARDFAADGTAGEPADFERQPQLAVLMTRGEGPATWLSAGQALQRVLLTATDLGVATNLLTQLLDVWDMDRRAAAPRYGTGRHIQAIVRVGYGPRAPSTPRRPVSDVLETAPPGTRG</sequence>
<dbReference type="PANTHER" id="PTHR23026">
    <property type="entry name" value="NADPH NITROREDUCTASE"/>
    <property type="match status" value="1"/>
</dbReference>
<dbReference type="Proteomes" id="UP000666915">
    <property type="component" value="Unassembled WGS sequence"/>
</dbReference>
<evidence type="ECO:0000313" key="2">
    <source>
        <dbReference type="EMBL" id="MBO2440557.1"/>
    </source>
</evidence>
<dbReference type="PANTHER" id="PTHR23026:SF123">
    <property type="entry name" value="NAD(P)H NITROREDUCTASE RV3131-RELATED"/>
    <property type="match status" value="1"/>
</dbReference>
<evidence type="ECO:0000256" key="1">
    <source>
        <dbReference type="SAM" id="MobiDB-lite"/>
    </source>
</evidence>
<evidence type="ECO:0008006" key="4">
    <source>
        <dbReference type="Google" id="ProtNLM"/>
    </source>
</evidence>
<dbReference type="InterPro" id="IPR000415">
    <property type="entry name" value="Nitroreductase-like"/>
</dbReference>
<organism evidence="2 3">
    <name type="scientific">Actinomadura nitritigenes</name>
    <dbReference type="NCBI Taxonomy" id="134602"/>
    <lineage>
        <taxon>Bacteria</taxon>
        <taxon>Bacillati</taxon>
        <taxon>Actinomycetota</taxon>
        <taxon>Actinomycetes</taxon>
        <taxon>Streptosporangiales</taxon>
        <taxon>Thermomonosporaceae</taxon>
        <taxon>Actinomadura</taxon>
    </lineage>
</organism>
<keyword evidence="3" id="KW-1185">Reference proteome</keyword>
<proteinExistence type="predicted"/>
<name>A0ABS3R406_9ACTN</name>
<dbReference type="EMBL" id="JAGEOK010000015">
    <property type="protein sequence ID" value="MBO2440557.1"/>
    <property type="molecule type" value="Genomic_DNA"/>
</dbReference>